<dbReference type="PANTHER" id="PTHR35149">
    <property type="entry name" value="SLL5132 PROTEIN"/>
    <property type="match status" value="1"/>
</dbReference>
<proteinExistence type="predicted"/>
<dbReference type="EMBL" id="JAQMJT010000022">
    <property type="protein sequence ID" value="MDB8614828.1"/>
    <property type="molecule type" value="Genomic_DNA"/>
</dbReference>
<dbReference type="InterPro" id="IPR004919">
    <property type="entry name" value="GmrSD_N"/>
</dbReference>
<feature type="domain" description="GmrSD restriction endonucleases C-terminal" evidence="2">
    <location>
        <begin position="486"/>
        <end position="599"/>
    </location>
</feature>
<name>A0AAW6D5D5_STRSL</name>
<dbReference type="Pfam" id="PF07510">
    <property type="entry name" value="GmrSD_C"/>
    <property type="match status" value="1"/>
</dbReference>
<sequence length="610" mass="71999">MRSEKYIQPDELNVDNVFENVNYVIPIYQRNYAWRKDEIEQLLMDIDDLDETNSSKYYLGSLVVNQVQPRVYEVIDGQQRLTTLFLLLRYLDHPSVERNPLKFEAREKSNITLGEIETVMDSKEPSLYSEELVEGYEIIKKYFQSKNANDDYKKRFKDKFSTVTIIRTQVPQNIDLNHYFEIMNTRGEQLELHEIVKAKILGAIKSENGFSEEDKKDKLIAATIWDACAQMDNYLQMVLPVKIREKLFSANWDMLRVADFSDLRDIFNAENNSDETQFTLKTILQAPDPTVSNQIDDREEENERFESIINFPNFLLQVNEAMEMTETDRDSGLDDKRFLDLLKDRWASKEKALEFIYALLKYRYLFDRYIIKREYIGEYKVEGKWSLQKLVMYEDKKGRKPSYKSTLDSMDQEEGTDNQQLRLLESCLRVTYTSPKTMHWIARVLTNVNKEQDGKLLIPTLEKYCCQKIESSDYRNRSGFGIDRIVFTYLDYLLARDRASEFSNFQFQFRNSIEHFFPQHPINADNSVTVENRDLLGNLALITVSANSKFSNRFPIEKVEHFPNIIEQSPKLKAMSDLLKKYDRKWDNNSVKDHNASMLSLLETEIEKYK</sequence>
<organism evidence="3 4">
    <name type="scientific">Streptococcus salivarius</name>
    <dbReference type="NCBI Taxonomy" id="1304"/>
    <lineage>
        <taxon>Bacteria</taxon>
        <taxon>Bacillati</taxon>
        <taxon>Bacillota</taxon>
        <taxon>Bacilli</taxon>
        <taxon>Lactobacillales</taxon>
        <taxon>Streptococcaceae</taxon>
        <taxon>Streptococcus</taxon>
    </lineage>
</organism>
<dbReference type="PANTHER" id="PTHR35149:SF1">
    <property type="entry name" value="DUF5655 DOMAIN-CONTAINING PROTEIN"/>
    <property type="match status" value="1"/>
</dbReference>
<protein>
    <submittedName>
        <fullName evidence="3">DUF262 domain-containing protein</fullName>
    </submittedName>
</protein>
<evidence type="ECO:0000313" key="4">
    <source>
        <dbReference type="Proteomes" id="UP001210204"/>
    </source>
</evidence>
<evidence type="ECO:0000259" key="1">
    <source>
        <dbReference type="Pfam" id="PF03235"/>
    </source>
</evidence>
<comment type="caution">
    <text evidence="3">The sequence shown here is derived from an EMBL/GenBank/DDBJ whole genome shotgun (WGS) entry which is preliminary data.</text>
</comment>
<gene>
    <name evidence="3" type="ORF">PNU26_10670</name>
</gene>
<dbReference type="InterPro" id="IPR011089">
    <property type="entry name" value="GmrSD_C"/>
</dbReference>
<accession>A0AAW6D5D5</accession>
<dbReference type="Proteomes" id="UP001210204">
    <property type="component" value="Unassembled WGS sequence"/>
</dbReference>
<feature type="domain" description="GmrSD restriction endonucleases N-terminal" evidence="1">
    <location>
        <begin position="16"/>
        <end position="200"/>
    </location>
</feature>
<evidence type="ECO:0000313" key="3">
    <source>
        <dbReference type="EMBL" id="MDB8614828.1"/>
    </source>
</evidence>
<dbReference type="RefSeq" id="WP_195918254.1">
    <property type="nucleotide sequence ID" value="NZ_JADOZZ010000033.1"/>
</dbReference>
<dbReference type="AlphaFoldDB" id="A0AAW6D5D5"/>
<dbReference type="Pfam" id="PF03235">
    <property type="entry name" value="GmrSD_N"/>
    <property type="match status" value="1"/>
</dbReference>
<evidence type="ECO:0000259" key="2">
    <source>
        <dbReference type="Pfam" id="PF07510"/>
    </source>
</evidence>
<reference evidence="3" key="1">
    <citation type="submission" date="2023-01" db="EMBL/GenBank/DDBJ databases">
        <title>Human gut microbiome strain richness.</title>
        <authorList>
            <person name="Chen-Liaw A."/>
        </authorList>
    </citation>
    <scope>NUCLEOTIDE SEQUENCE</scope>
    <source>
        <strain evidence="3">1001095st1_G4_1001095IJ_161003</strain>
    </source>
</reference>